<dbReference type="Gene3D" id="1.10.10.60">
    <property type="entry name" value="Homeodomain-like"/>
    <property type="match status" value="1"/>
</dbReference>
<dbReference type="SUPFAM" id="SSF46689">
    <property type="entry name" value="Homeodomain-like"/>
    <property type="match status" value="1"/>
</dbReference>
<keyword evidence="4" id="KW-0902">Two-component regulatory system</keyword>
<dbReference type="EMBL" id="FXYE01000001">
    <property type="protein sequence ID" value="SMX35096.1"/>
    <property type="molecule type" value="Genomic_DNA"/>
</dbReference>
<evidence type="ECO:0000313" key="11">
    <source>
        <dbReference type="Proteomes" id="UP000202922"/>
    </source>
</evidence>
<dbReference type="AlphaFoldDB" id="A0A238JZH2"/>
<feature type="modified residue" description="4-aspartylphosphate" evidence="7">
    <location>
        <position position="55"/>
    </location>
</feature>
<evidence type="ECO:0000256" key="2">
    <source>
        <dbReference type="ARBA" id="ARBA00022741"/>
    </source>
</evidence>
<dbReference type="GO" id="GO:0006355">
    <property type="term" value="P:regulation of DNA-templated transcription"/>
    <property type="evidence" value="ECO:0007669"/>
    <property type="project" value="InterPro"/>
</dbReference>
<keyword evidence="5" id="KW-0805">Transcription regulation</keyword>
<dbReference type="SUPFAM" id="SSF52172">
    <property type="entry name" value="CheY-like"/>
    <property type="match status" value="1"/>
</dbReference>
<dbReference type="PROSITE" id="PS50045">
    <property type="entry name" value="SIGMA54_INTERACT_4"/>
    <property type="match status" value="1"/>
</dbReference>
<dbReference type="RefSeq" id="WP_093966734.1">
    <property type="nucleotide sequence ID" value="NZ_FXYE01000001.1"/>
</dbReference>
<dbReference type="GO" id="GO:0000160">
    <property type="term" value="P:phosphorelay signal transduction system"/>
    <property type="evidence" value="ECO:0007669"/>
    <property type="project" value="UniProtKB-KW"/>
</dbReference>
<dbReference type="Pfam" id="PF25601">
    <property type="entry name" value="AAA_lid_14"/>
    <property type="match status" value="1"/>
</dbReference>
<accession>A0A238JZH2</accession>
<evidence type="ECO:0000259" key="8">
    <source>
        <dbReference type="PROSITE" id="PS50045"/>
    </source>
</evidence>
<dbReference type="Gene3D" id="1.10.8.60">
    <property type="match status" value="1"/>
</dbReference>
<evidence type="ECO:0000256" key="6">
    <source>
        <dbReference type="ARBA" id="ARBA00023163"/>
    </source>
</evidence>
<proteinExistence type="predicted"/>
<dbReference type="InterPro" id="IPR025944">
    <property type="entry name" value="Sigma_54_int_dom_CS"/>
</dbReference>
<dbReference type="PANTHER" id="PTHR32071">
    <property type="entry name" value="TRANSCRIPTIONAL REGULATORY PROTEIN"/>
    <property type="match status" value="1"/>
</dbReference>
<keyword evidence="2" id="KW-0547">Nucleotide-binding</keyword>
<evidence type="ECO:0000256" key="4">
    <source>
        <dbReference type="ARBA" id="ARBA00023012"/>
    </source>
</evidence>
<evidence type="ECO:0000259" key="9">
    <source>
        <dbReference type="PROSITE" id="PS50110"/>
    </source>
</evidence>
<keyword evidence="6" id="KW-0804">Transcription</keyword>
<dbReference type="InterPro" id="IPR027417">
    <property type="entry name" value="P-loop_NTPase"/>
</dbReference>
<dbReference type="InterPro" id="IPR009057">
    <property type="entry name" value="Homeodomain-like_sf"/>
</dbReference>
<gene>
    <name evidence="10" type="primary">dctD_1</name>
    <name evidence="10" type="ORF">COL8621_01647</name>
</gene>
<dbReference type="PROSITE" id="PS50110">
    <property type="entry name" value="RESPONSE_REGULATORY"/>
    <property type="match status" value="1"/>
</dbReference>
<name>A0A238JZH2_9RHOB</name>
<dbReference type="GO" id="GO:0005524">
    <property type="term" value="F:ATP binding"/>
    <property type="evidence" value="ECO:0007669"/>
    <property type="project" value="UniProtKB-KW"/>
</dbReference>
<evidence type="ECO:0000256" key="3">
    <source>
        <dbReference type="ARBA" id="ARBA00022840"/>
    </source>
</evidence>
<dbReference type="InterPro" id="IPR002197">
    <property type="entry name" value="HTH_Fis"/>
</dbReference>
<dbReference type="InterPro" id="IPR025662">
    <property type="entry name" value="Sigma_54_int_dom_ATP-bd_1"/>
</dbReference>
<dbReference type="FunFam" id="3.40.50.2300:FF:000018">
    <property type="entry name" value="DNA-binding transcriptional regulator NtrC"/>
    <property type="match status" value="1"/>
</dbReference>
<evidence type="ECO:0000256" key="1">
    <source>
        <dbReference type="ARBA" id="ARBA00022553"/>
    </source>
</evidence>
<organism evidence="10 11">
    <name type="scientific">Actibacterium lipolyticum</name>
    <dbReference type="NCBI Taxonomy" id="1524263"/>
    <lineage>
        <taxon>Bacteria</taxon>
        <taxon>Pseudomonadati</taxon>
        <taxon>Pseudomonadota</taxon>
        <taxon>Alphaproteobacteria</taxon>
        <taxon>Rhodobacterales</taxon>
        <taxon>Roseobacteraceae</taxon>
        <taxon>Actibacterium</taxon>
    </lineage>
</organism>
<dbReference type="Gene3D" id="3.40.50.2300">
    <property type="match status" value="1"/>
</dbReference>
<dbReference type="SMART" id="SM00382">
    <property type="entry name" value="AAA"/>
    <property type="match status" value="1"/>
</dbReference>
<keyword evidence="1 7" id="KW-0597">Phosphoprotein</keyword>
<dbReference type="Pfam" id="PF00072">
    <property type="entry name" value="Response_reg"/>
    <property type="match status" value="1"/>
</dbReference>
<dbReference type="InterPro" id="IPR003593">
    <property type="entry name" value="AAA+_ATPase"/>
</dbReference>
<feature type="domain" description="Response regulatory" evidence="9">
    <location>
        <begin position="6"/>
        <end position="120"/>
    </location>
</feature>
<dbReference type="OrthoDB" id="9802388at2"/>
<feature type="domain" description="Sigma-54 factor interaction" evidence="8">
    <location>
        <begin position="146"/>
        <end position="360"/>
    </location>
</feature>
<dbReference type="Pfam" id="PF02954">
    <property type="entry name" value="HTH_8"/>
    <property type="match status" value="1"/>
</dbReference>
<dbReference type="Gene3D" id="3.40.50.300">
    <property type="entry name" value="P-loop containing nucleotide triphosphate hydrolases"/>
    <property type="match status" value="1"/>
</dbReference>
<dbReference type="CDD" id="cd00009">
    <property type="entry name" value="AAA"/>
    <property type="match status" value="1"/>
</dbReference>
<dbReference type="PROSITE" id="PS00688">
    <property type="entry name" value="SIGMA54_INTERACT_3"/>
    <property type="match status" value="1"/>
</dbReference>
<sequence>MGRGIKIAIVDDEQDMRQSISQWLALSGFDTDTFASAEEALKSIGADYPGVIVSDIRMPGMDGMAFLKRLMSLDSNLPVIIITGHGDVPMAVEAMRIGAYDFLEKPFNPDRMTELAKRAAQTRRLTLDNRALRRELSDGTVLMKKLIGSSPVMERLREDILDLGQADGHVLIDGETGTGKSLVAHALHAVGPRAGRKFVQVSCAAFGEEELATKFFGPMGEGGDLPLVEEARGGTLCLEDIEALPQALQARLLTFINEQGNPAETRIIAVSNLQEQGKTCEDMLRPDLFYRLAAMKITLPPLRARGEDILTLFTRLSEQFAEEYGCDTPEVSAQEAAQLLQAPWPGNVRQLINVAERAVLQNRRGSGTIASLLMSDDEEAQPVMTTEGKPLKEYVEAFERMLIDNTMRRHKGSIVNVMEELCLPRRTLNEKMAKYGLSRSDYL</sequence>
<evidence type="ECO:0000256" key="5">
    <source>
        <dbReference type="ARBA" id="ARBA00023015"/>
    </source>
</evidence>
<dbReference type="SMART" id="SM00448">
    <property type="entry name" value="REC"/>
    <property type="match status" value="1"/>
</dbReference>
<dbReference type="PROSITE" id="PS00675">
    <property type="entry name" value="SIGMA54_INTERACT_1"/>
    <property type="match status" value="1"/>
</dbReference>
<evidence type="ECO:0000256" key="7">
    <source>
        <dbReference type="PROSITE-ProRule" id="PRU00169"/>
    </source>
</evidence>
<dbReference type="InterPro" id="IPR058031">
    <property type="entry name" value="AAA_lid_NorR"/>
</dbReference>
<dbReference type="Pfam" id="PF00158">
    <property type="entry name" value="Sigma54_activat"/>
    <property type="match status" value="1"/>
</dbReference>
<dbReference type="InterPro" id="IPR002078">
    <property type="entry name" value="Sigma_54_int"/>
</dbReference>
<keyword evidence="11" id="KW-1185">Reference proteome</keyword>
<dbReference type="FunFam" id="1.10.10.60:FF:000179">
    <property type="entry name" value="Two component, sigma54 specific, transcriptional regulator, Fis family"/>
    <property type="match status" value="1"/>
</dbReference>
<dbReference type="FunFam" id="3.40.50.300:FF:001812">
    <property type="entry name" value="C4-dicarboxylate transport transcriptional regulatory protein DctD"/>
    <property type="match status" value="1"/>
</dbReference>
<dbReference type="InterPro" id="IPR011006">
    <property type="entry name" value="CheY-like_superfamily"/>
</dbReference>
<keyword evidence="3" id="KW-0067">ATP-binding</keyword>
<dbReference type="InterPro" id="IPR001789">
    <property type="entry name" value="Sig_transdc_resp-reg_receiver"/>
</dbReference>
<dbReference type="Proteomes" id="UP000202922">
    <property type="component" value="Unassembled WGS sequence"/>
</dbReference>
<evidence type="ECO:0000313" key="10">
    <source>
        <dbReference type="EMBL" id="SMX35096.1"/>
    </source>
</evidence>
<protein>
    <submittedName>
        <fullName evidence="10">C4-dicarboxylate transport transcriptional regulatory protein DctD</fullName>
    </submittedName>
</protein>
<reference evidence="11" key="1">
    <citation type="submission" date="2017-05" db="EMBL/GenBank/DDBJ databases">
        <authorList>
            <person name="Rodrigo-Torres L."/>
            <person name="Arahal R. D."/>
            <person name="Lucena T."/>
        </authorList>
    </citation>
    <scope>NUCLEOTIDE SEQUENCE [LARGE SCALE GENOMIC DNA]</scope>
    <source>
        <strain evidence="11">CECT 8621</strain>
    </source>
</reference>
<dbReference type="SUPFAM" id="SSF52540">
    <property type="entry name" value="P-loop containing nucleoside triphosphate hydrolases"/>
    <property type="match status" value="1"/>
</dbReference>
<dbReference type="PANTHER" id="PTHR32071:SF57">
    <property type="entry name" value="C4-DICARBOXYLATE TRANSPORT TRANSCRIPTIONAL REGULATORY PROTEIN DCTD"/>
    <property type="match status" value="1"/>
</dbReference>
<dbReference type="GO" id="GO:0043565">
    <property type="term" value="F:sequence-specific DNA binding"/>
    <property type="evidence" value="ECO:0007669"/>
    <property type="project" value="InterPro"/>
</dbReference>
<dbReference type="CDD" id="cd17549">
    <property type="entry name" value="REC_DctD-like"/>
    <property type="match status" value="1"/>
</dbReference>